<dbReference type="AlphaFoldDB" id="A0A1Y1Y0M1"/>
<evidence type="ECO:0000313" key="3">
    <source>
        <dbReference type="EMBL" id="ORX91509.1"/>
    </source>
</evidence>
<comment type="caution">
    <text evidence="3">The sequence shown here is derived from an EMBL/GenBank/DDBJ whole genome shotgun (WGS) entry which is preliminary data.</text>
</comment>
<gene>
    <name evidence="3" type="ORF">K493DRAFT_355521</name>
</gene>
<keyword evidence="4" id="KW-1185">Reference proteome</keyword>
<dbReference type="Pfam" id="PF09728">
    <property type="entry name" value="Taxilin"/>
    <property type="match status" value="1"/>
</dbReference>
<dbReference type="GO" id="GO:0019905">
    <property type="term" value="F:syntaxin binding"/>
    <property type="evidence" value="ECO:0007669"/>
    <property type="project" value="InterPro"/>
</dbReference>
<keyword evidence="2" id="KW-0175">Coiled coil</keyword>
<feature type="coiled-coil region" evidence="2">
    <location>
        <begin position="263"/>
        <end position="290"/>
    </location>
</feature>
<dbReference type="Proteomes" id="UP000193498">
    <property type="component" value="Unassembled WGS sequence"/>
</dbReference>
<accession>A0A1Y1Y0M1</accession>
<dbReference type="InParanoid" id="A0A1Y1Y0M1"/>
<dbReference type="STRING" id="1314790.A0A1Y1Y0M1"/>
<comment type="similarity">
    <text evidence="1">Belongs to the taxilin family.</text>
</comment>
<dbReference type="PANTHER" id="PTHR16127">
    <property type="entry name" value="TAXILIN"/>
    <property type="match status" value="1"/>
</dbReference>
<dbReference type="InterPro" id="IPR026183">
    <property type="entry name" value="Taxilin_fam"/>
</dbReference>
<reference evidence="3 4" key="1">
    <citation type="submission" date="2016-07" db="EMBL/GenBank/DDBJ databases">
        <title>Pervasive Adenine N6-methylation of Active Genes in Fungi.</title>
        <authorList>
            <consortium name="DOE Joint Genome Institute"/>
            <person name="Mondo S.J."/>
            <person name="Dannebaum R.O."/>
            <person name="Kuo R.C."/>
            <person name="Labutti K."/>
            <person name="Haridas S."/>
            <person name="Kuo A."/>
            <person name="Salamov A."/>
            <person name="Ahrendt S.R."/>
            <person name="Lipzen A."/>
            <person name="Sullivan W."/>
            <person name="Andreopoulos W.B."/>
            <person name="Clum A."/>
            <person name="Lindquist E."/>
            <person name="Daum C."/>
            <person name="Ramamoorthy G.K."/>
            <person name="Gryganskyi A."/>
            <person name="Culley D."/>
            <person name="Magnuson J.K."/>
            <person name="James T.Y."/>
            <person name="O'Malley M.A."/>
            <person name="Stajich J.E."/>
            <person name="Spatafora J.W."/>
            <person name="Visel A."/>
            <person name="Grigoriev I.V."/>
        </authorList>
    </citation>
    <scope>NUCLEOTIDE SEQUENCE [LARGE SCALE GENOMIC DNA]</scope>
    <source>
        <strain evidence="3 4">CBS 931.73</strain>
    </source>
</reference>
<evidence type="ECO:0000256" key="1">
    <source>
        <dbReference type="ARBA" id="ARBA00009550"/>
    </source>
</evidence>
<name>A0A1Y1Y0M1_9FUNG</name>
<feature type="coiled-coil region" evidence="2">
    <location>
        <begin position="97"/>
        <end position="134"/>
    </location>
</feature>
<evidence type="ECO:0000313" key="4">
    <source>
        <dbReference type="Proteomes" id="UP000193498"/>
    </source>
</evidence>
<sequence length="307" mass="35783">MNSTVNTLIQDKIVQLESGLSVDEEQERLLAKELDQVRNELEGLVPQGSQEGSPFSALKDKYLTLFQAKFRLEQDQAKIHRKADLIGRERDSVKADLSKVSELKGKLENLCRELQRENKRIKEESLRIAQEEQSKRMEISGKFESAIQEIRVKMDQDSEENRKRAEENAALKEKFQSFLAQFDLSEQHHNSIIKSKNLEIQLLEAKINQHVESTAQEMAKAQAITIELSESIQRETELREQLTVYVEKFKQVEGTLSQSNEIFTTFRQEMEQLRKRTKKYEKENLLIKQKCEQMNRVILEMVEEVGP</sequence>
<organism evidence="3 4">
    <name type="scientific">Basidiobolus meristosporus CBS 931.73</name>
    <dbReference type="NCBI Taxonomy" id="1314790"/>
    <lineage>
        <taxon>Eukaryota</taxon>
        <taxon>Fungi</taxon>
        <taxon>Fungi incertae sedis</taxon>
        <taxon>Zoopagomycota</taxon>
        <taxon>Entomophthoromycotina</taxon>
        <taxon>Basidiobolomycetes</taxon>
        <taxon>Basidiobolales</taxon>
        <taxon>Basidiobolaceae</taxon>
        <taxon>Basidiobolus</taxon>
    </lineage>
</organism>
<dbReference type="OrthoDB" id="425555at2759"/>
<protein>
    <submittedName>
        <fullName evidence="3">Uncharacterized protein</fullName>
    </submittedName>
</protein>
<evidence type="ECO:0000256" key="2">
    <source>
        <dbReference type="SAM" id="Coils"/>
    </source>
</evidence>
<dbReference type="PANTHER" id="PTHR16127:SF13">
    <property type="entry name" value="GH01188P"/>
    <property type="match status" value="1"/>
</dbReference>
<dbReference type="EMBL" id="MCFE01000318">
    <property type="protein sequence ID" value="ORX91509.1"/>
    <property type="molecule type" value="Genomic_DNA"/>
</dbReference>
<proteinExistence type="inferred from homology"/>